<dbReference type="AlphaFoldDB" id="A0A537KB29"/>
<feature type="domain" description="Cytochrome b561 bacterial/Ni-hydrogenase" evidence="13">
    <location>
        <begin position="9"/>
        <end position="189"/>
    </location>
</feature>
<dbReference type="Proteomes" id="UP000318509">
    <property type="component" value="Unassembled WGS sequence"/>
</dbReference>
<sequence length="202" mass="23047">MRPSVYSARYDTVAITLHWAIAALIVLDFLLAMSFSQFNPGDALYLRDAYSLHMSCGALILPLTVARLLWRLAHRRPPLPDMPWLLRALARASHFLLYVFMIAAPASGWLVLSLRHQRTSVFGLFTWAWPTLPALASMPHAQRQLWHDELLPLHTRLSYLGMTLLVPHVLAALWHHLIRHDDVLSRMLPRIAAERRGARSSP</sequence>
<comment type="subcellular location">
    <subcellularLocation>
        <location evidence="1">Cell membrane</location>
        <topology evidence="1">Multi-pass membrane protein</topology>
    </subcellularLocation>
</comment>
<keyword evidence="5 12" id="KW-0812">Transmembrane</keyword>
<comment type="similarity">
    <text evidence="11">Belongs to the cytochrome b561 family.</text>
</comment>
<accession>A0A537KB29</accession>
<keyword evidence="2" id="KW-0813">Transport</keyword>
<keyword evidence="6" id="KW-0479">Metal-binding</keyword>
<gene>
    <name evidence="14" type="ORF">E6H00_01945</name>
</gene>
<protein>
    <submittedName>
        <fullName evidence="14">Cytochrome b</fullName>
    </submittedName>
</protein>
<evidence type="ECO:0000256" key="6">
    <source>
        <dbReference type="ARBA" id="ARBA00022723"/>
    </source>
</evidence>
<evidence type="ECO:0000256" key="4">
    <source>
        <dbReference type="ARBA" id="ARBA00022617"/>
    </source>
</evidence>
<keyword evidence="9" id="KW-0408">Iron</keyword>
<dbReference type="PANTHER" id="PTHR30529">
    <property type="entry name" value="CYTOCHROME B561"/>
    <property type="match status" value="1"/>
</dbReference>
<dbReference type="EMBL" id="VBAK01000044">
    <property type="protein sequence ID" value="TMI92968.1"/>
    <property type="molecule type" value="Genomic_DNA"/>
</dbReference>
<keyword evidence="3" id="KW-1003">Cell membrane</keyword>
<evidence type="ECO:0000256" key="8">
    <source>
        <dbReference type="ARBA" id="ARBA00022989"/>
    </source>
</evidence>
<name>A0A537KB29_9BACT</name>
<dbReference type="GO" id="GO:0022904">
    <property type="term" value="P:respiratory electron transport chain"/>
    <property type="evidence" value="ECO:0007669"/>
    <property type="project" value="InterPro"/>
</dbReference>
<evidence type="ECO:0000313" key="14">
    <source>
        <dbReference type="EMBL" id="TMI92968.1"/>
    </source>
</evidence>
<feature type="transmembrane region" description="Helical" evidence="12">
    <location>
        <begin position="120"/>
        <end position="138"/>
    </location>
</feature>
<evidence type="ECO:0000256" key="10">
    <source>
        <dbReference type="ARBA" id="ARBA00023136"/>
    </source>
</evidence>
<evidence type="ECO:0000256" key="11">
    <source>
        <dbReference type="ARBA" id="ARBA00037975"/>
    </source>
</evidence>
<dbReference type="GO" id="GO:0009055">
    <property type="term" value="F:electron transfer activity"/>
    <property type="evidence" value="ECO:0007669"/>
    <property type="project" value="InterPro"/>
</dbReference>
<dbReference type="GO" id="GO:0020037">
    <property type="term" value="F:heme binding"/>
    <property type="evidence" value="ECO:0007669"/>
    <property type="project" value="TreeGrafter"/>
</dbReference>
<comment type="caution">
    <text evidence="14">The sequence shown here is derived from an EMBL/GenBank/DDBJ whole genome shotgun (WGS) entry which is preliminary data.</text>
</comment>
<keyword evidence="8 12" id="KW-1133">Transmembrane helix</keyword>
<keyword evidence="10 12" id="KW-0472">Membrane</keyword>
<dbReference type="InterPro" id="IPR016174">
    <property type="entry name" value="Di-haem_cyt_TM"/>
</dbReference>
<dbReference type="PANTHER" id="PTHR30529:SF7">
    <property type="entry name" value="CYTOCHROME B561 BACTERIAL_NI-HYDROGENASE DOMAIN-CONTAINING PROTEIN"/>
    <property type="match status" value="1"/>
</dbReference>
<organism evidence="14 15">
    <name type="scientific">Candidatus Segetimicrobium genomatis</name>
    <dbReference type="NCBI Taxonomy" id="2569760"/>
    <lineage>
        <taxon>Bacteria</taxon>
        <taxon>Bacillati</taxon>
        <taxon>Candidatus Sysuimicrobiota</taxon>
        <taxon>Candidatus Sysuimicrobiia</taxon>
        <taxon>Candidatus Sysuimicrobiales</taxon>
        <taxon>Candidatus Segetimicrobiaceae</taxon>
        <taxon>Candidatus Segetimicrobium</taxon>
    </lineage>
</organism>
<evidence type="ECO:0000256" key="9">
    <source>
        <dbReference type="ARBA" id="ARBA00023004"/>
    </source>
</evidence>
<dbReference type="GO" id="GO:0005886">
    <property type="term" value="C:plasma membrane"/>
    <property type="evidence" value="ECO:0007669"/>
    <property type="project" value="UniProtKB-SubCell"/>
</dbReference>
<reference evidence="14 15" key="1">
    <citation type="journal article" date="2019" name="Nat. Microbiol.">
        <title>Mediterranean grassland soil C-N compound turnover is dependent on rainfall and depth, and is mediated by genomically divergent microorganisms.</title>
        <authorList>
            <person name="Diamond S."/>
            <person name="Andeer P.F."/>
            <person name="Li Z."/>
            <person name="Crits-Christoph A."/>
            <person name="Burstein D."/>
            <person name="Anantharaman K."/>
            <person name="Lane K.R."/>
            <person name="Thomas B.C."/>
            <person name="Pan C."/>
            <person name="Northen T.R."/>
            <person name="Banfield J.F."/>
        </authorList>
    </citation>
    <scope>NUCLEOTIDE SEQUENCE [LARGE SCALE GENOMIC DNA]</scope>
    <source>
        <strain evidence="14">NP_3</strain>
    </source>
</reference>
<evidence type="ECO:0000256" key="2">
    <source>
        <dbReference type="ARBA" id="ARBA00022448"/>
    </source>
</evidence>
<dbReference type="InterPro" id="IPR052168">
    <property type="entry name" value="Cytochrome_b561_oxidase"/>
</dbReference>
<feature type="transmembrane region" description="Helical" evidence="12">
    <location>
        <begin position="159"/>
        <end position="178"/>
    </location>
</feature>
<dbReference type="GO" id="GO:0046872">
    <property type="term" value="F:metal ion binding"/>
    <property type="evidence" value="ECO:0007669"/>
    <property type="project" value="UniProtKB-KW"/>
</dbReference>
<keyword evidence="7" id="KW-0249">Electron transport</keyword>
<feature type="transmembrane region" description="Helical" evidence="12">
    <location>
        <begin position="12"/>
        <end position="38"/>
    </location>
</feature>
<keyword evidence="4" id="KW-0349">Heme</keyword>
<dbReference type="InterPro" id="IPR011577">
    <property type="entry name" value="Cyt_b561_bac/Ni-Hgenase"/>
</dbReference>
<evidence type="ECO:0000313" key="15">
    <source>
        <dbReference type="Proteomes" id="UP000318509"/>
    </source>
</evidence>
<evidence type="ECO:0000256" key="7">
    <source>
        <dbReference type="ARBA" id="ARBA00022982"/>
    </source>
</evidence>
<evidence type="ECO:0000259" key="13">
    <source>
        <dbReference type="Pfam" id="PF01292"/>
    </source>
</evidence>
<feature type="transmembrane region" description="Helical" evidence="12">
    <location>
        <begin position="95"/>
        <end position="114"/>
    </location>
</feature>
<dbReference type="SUPFAM" id="SSF81342">
    <property type="entry name" value="Transmembrane di-heme cytochromes"/>
    <property type="match status" value="1"/>
</dbReference>
<evidence type="ECO:0000256" key="5">
    <source>
        <dbReference type="ARBA" id="ARBA00022692"/>
    </source>
</evidence>
<evidence type="ECO:0000256" key="1">
    <source>
        <dbReference type="ARBA" id="ARBA00004651"/>
    </source>
</evidence>
<dbReference type="Pfam" id="PF01292">
    <property type="entry name" value="Ni_hydr_CYTB"/>
    <property type="match status" value="1"/>
</dbReference>
<evidence type="ECO:0000256" key="12">
    <source>
        <dbReference type="SAM" id="Phobius"/>
    </source>
</evidence>
<evidence type="ECO:0000256" key="3">
    <source>
        <dbReference type="ARBA" id="ARBA00022475"/>
    </source>
</evidence>
<proteinExistence type="inferred from homology"/>